<dbReference type="Pfam" id="PF00560">
    <property type="entry name" value="LRR_1"/>
    <property type="match status" value="7"/>
</dbReference>
<dbReference type="PANTHER" id="PTHR48056:SF23">
    <property type="entry name" value="PROTEIN KINASE DOMAIN-CONTAINING PROTEIN"/>
    <property type="match status" value="1"/>
</dbReference>
<evidence type="ECO:0000256" key="4">
    <source>
        <dbReference type="ARBA" id="ARBA00022527"/>
    </source>
</evidence>
<evidence type="ECO:0000256" key="2">
    <source>
        <dbReference type="ARBA" id="ARBA00012513"/>
    </source>
</evidence>
<dbReference type="SUPFAM" id="SSF52058">
    <property type="entry name" value="L domain-like"/>
    <property type="match status" value="2"/>
</dbReference>
<evidence type="ECO:0000313" key="22">
    <source>
        <dbReference type="EMBL" id="KAK1276940.1"/>
    </source>
</evidence>
<sequence length="776" mass="85897">MGESRRGCAIVLNHLSGPIPPEIGKCSSLTELLLKENLLDGVIPAELGMLRNLTKLWLYTNHLRGEIPIEVWKIPTLEEVFIYNNSLSGQLPVEITELRHLKNLSLFNNDFSGVVPKGLGLNSSIEELDLSHNRFSGEIPPNLCFSKHLERLILAYNQFQGSIPLDIGECSSLWRLRLDHNNLSGPLPHLLENSGLSYMDLSMNNINGSIPPSLGNCRNITLINLSNNRFAGLIPLEIGNLVKLQVLDLSSNVLSGPLPPQILQCAGLNRLDLGFNSINGSIPSSLSKLTGLQYLVLQNNQFAGEIPPSFVDLKSLSINLDLSNNEIIGDVSPLASLNHLSRLDLSGNNLSDNLMKLGALSSLTEVNISFNHFMGPIPVSWIKFLQSSPNSFLGNSDICIPCQEGEPDCTEVSNVSPCNRSNKKKGRLSKMKIVLLSIWSLVFCVLVFLVLGYLLLKRRRAAAKKDGVPLQEGSSFTLNQIMEVTDMLNNKYVIGRGAHGTIYKASLSPDKIYAVKKLTCTRKKGLSMNMVREIQTVGKIRHRNLVKLVDFWIRTDYGLILYDYMENGSLHDVLHEINPLPILLWDIRYKIALGIAQGLEYLHHDCNPAIVHRDIKPKNILLDLDMEPHISDFGIATLIDTSVSPQSSAIIGTIGYMSPETAFMTTKSTESDVYSYGVVLLELLTRLKAVDPSFPGNTDIVSWVNSNLNGGDGYCLDRIVDPGLIREFMGSRDMEEVAKVLSLALKCTAKEAGDRPSMRDVVKQLTDLKMRISLQE</sequence>
<keyword evidence="5" id="KW-0433">Leucine-rich repeat</keyword>
<accession>A0AAV9BKA7</accession>
<dbReference type="InterPro" id="IPR001611">
    <property type="entry name" value="Leu-rich_rpt"/>
</dbReference>
<evidence type="ECO:0000256" key="18">
    <source>
        <dbReference type="ARBA" id="ARBA00048679"/>
    </source>
</evidence>
<keyword evidence="4" id="KW-0723">Serine/threonine-protein kinase</keyword>
<feature type="domain" description="Protein kinase" evidence="21">
    <location>
        <begin position="488"/>
        <end position="768"/>
    </location>
</feature>
<dbReference type="InterPro" id="IPR032675">
    <property type="entry name" value="LRR_dom_sf"/>
</dbReference>
<dbReference type="InterPro" id="IPR050647">
    <property type="entry name" value="Plant_LRR-RLKs"/>
</dbReference>
<evidence type="ECO:0000256" key="9">
    <source>
        <dbReference type="ARBA" id="ARBA00022737"/>
    </source>
</evidence>
<dbReference type="AlphaFoldDB" id="A0AAV9BKA7"/>
<comment type="subcellular location">
    <subcellularLocation>
        <location evidence="1">Cell membrane</location>
        <topology evidence="1">Single-pass type I membrane protein</topology>
    </subcellularLocation>
</comment>
<dbReference type="EC" id="2.7.11.1" evidence="2"/>
<keyword evidence="9" id="KW-0677">Repeat</keyword>
<evidence type="ECO:0000256" key="7">
    <source>
        <dbReference type="ARBA" id="ARBA00022692"/>
    </source>
</evidence>
<dbReference type="GO" id="GO:0004674">
    <property type="term" value="F:protein serine/threonine kinase activity"/>
    <property type="evidence" value="ECO:0007669"/>
    <property type="project" value="UniProtKB-KW"/>
</dbReference>
<dbReference type="PROSITE" id="PS00107">
    <property type="entry name" value="PROTEIN_KINASE_ATP"/>
    <property type="match status" value="1"/>
</dbReference>
<keyword evidence="6" id="KW-0808">Transferase</keyword>
<dbReference type="GO" id="GO:0005524">
    <property type="term" value="F:ATP binding"/>
    <property type="evidence" value="ECO:0007669"/>
    <property type="project" value="UniProtKB-UniRule"/>
</dbReference>
<keyword evidence="7 20" id="KW-0812">Transmembrane</keyword>
<dbReference type="FunFam" id="1.10.510.10:FF:000569">
    <property type="entry name" value="Serine/threonine-protein kinase-like protein CCR4"/>
    <property type="match status" value="1"/>
</dbReference>
<evidence type="ECO:0000256" key="15">
    <source>
        <dbReference type="ARBA" id="ARBA00023170"/>
    </source>
</evidence>
<evidence type="ECO:0000256" key="12">
    <source>
        <dbReference type="ARBA" id="ARBA00022840"/>
    </source>
</evidence>
<reference evidence="22" key="1">
    <citation type="journal article" date="2023" name="Nat. Commun.">
        <title>Diploid and tetraploid genomes of Acorus and the evolution of monocots.</title>
        <authorList>
            <person name="Ma L."/>
            <person name="Liu K.W."/>
            <person name="Li Z."/>
            <person name="Hsiao Y.Y."/>
            <person name="Qi Y."/>
            <person name="Fu T."/>
            <person name="Tang G.D."/>
            <person name="Zhang D."/>
            <person name="Sun W.H."/>
            <person name="Liu D.K."/>
            <person name="Li Y."/>
            <person name="Chen G.Z."/>
            <person name="Liu X.D."/>
            <person name="Liao X.Y."/>
            <person name="Jiang Y.T."/>
            <person name="Yu X."/>
            <person name="Hao Y."/>
            <person name="Huang J."/>
            <person name="Zhao X.W."/>
            <person name="Ke S."/>
            <person name="Chen Y.Y."/>
            <person name="Wu W.L."/>
            <person name="Hsu J.L."/>
            <person name="Lin Y.F."/>
            <person name="Huang M.D."/>
            <person name="Li C.Y."/>
            <person name="Huang L."/>
            <person name="Wang Z.W."/>
            <person name="Zhao X."/>
            <person name="Zhong W.Y."/>
            <person name="Peng D.H."/>
            <person name="Ahmad S."/>
            <person name="Lan S."/>
            <person name="Zhang J.S."/>
            <person name="Tsai W.C."/>
            <person name="Van de Peer Y."/>
            <person name="Liu Z.J."/>
        </authorList>
    </citation>
    <scope>NUCLEOTIDE SEQUENCE</scope>
    <source>
        <strain evidence="22">SCP</strain>
    </source>
</reference>
<evidence type="ECO:0000313" key="23">
    <source>
        <dbReference type="Proteomes" id="UP001179952"/>
    </source>
</evidence>
<dbReference type="PROSITE" id="PS00108">
    <property type="entry name" value="PROTEIN_KINASE_ST"/>
    <property type="match status" value="1"/>
</dbReference>
<comment type="catalytic activity">
    <reaction evidence="17">
        <text>L-threonyl-[protein] + ATP = O-phospho-L-threonyl-[protein] + ADP + H(+)</text>
        <dbReference type="Rhea" id="RHEA:46608"/>
        <dbReference type="Rhea" id="RHEA-COMP:11060"/>
        <dbReference type="Rhea" id="RHEA-COMP:11605"/>
        <dbReference type="ChEBI" id="CHEBI:15378"/>
        <dbReference type="ChEBI" id="CHEBI:30013"/>
        <dbReference type="ChEBI" id="CHEBI:30616"/>
        <dbReference type="ChEBI" id="CHEBI:61977"/>
        <dbReference type="ChEBI" id="CHEBI:456216"/>
        <dbReference type="EC" id="2.7.11.1"/>
    </reaction>
</comment>
<evidence type="ECO:0000256" key="10">
    <source>
        <dbReference type="ARBA" id="ARBA00022741"/>
    </source>
</evidence>
<evidence type="ECO:0000256" key="6">
    <source>
        <dbReference type="ARBA" id="ARBA00022679"/>
    </source>
</evidence>
<dbReference type="SMART" id="SM00369">
    <property type="entry name" value="LRR_TYP"/>
    <property type="match status" value="6"/>
</dbReference>
<dbReference type="EMBL" id="JAUJYN010000003">
    <property type="protein sequence ID" value="KAK1276940.1"/>
    <property type="molecule type" value="Genomic_DNA"/>
</dbReference>
<dbReference type="InterPro" id="IPR008271">
    <property type="entry name" value="Ser/Thr_kinase_AS"/>
</dbReference>
<feature type="binding site" evidence="19">
    <location>
        <position position="517"/>
    </location>
    <ligand>
        <name>ATP</name>
        <dbReference type="ChEBI" id="CHEBI:30616"/>
    </ligand>
</feature>
<dbReference type="GO" id="GO:0006950">
    <property type="term" value="P:response to stress"/>
    <property type="evidence" value="ECO:0007669"/>
    <property type="project" value="UniProtKB-ARBA"/>
</dbReference>
<dbReference type="Gene3D" id="3.80.10.10">
    <property type="entry name" value="Ribonuclease Inhibitor"/>
    <property type="match status" value="2"/>
</dbReference>
<comment type="caution">
    <text evidence="22">The sequence shown here is derived from an EMBL/GenBank/DDBJ whole genome shotgun (WGS) entry which is preliminary data.</text>
</comment>
<keyword evidence="3" id="KW-1003">Cell membrane</keyword>
<evidence type="ECO:0000256" key="5">
    <source>
        <dbReference type="ARBA" id="ARBA00022614"/>
    </source>
</evidence>
<evidence type="ECO:0000256" key="14">
    <source>
        <dbReference type="ARBA" id="ARBA00023136"/>
    </source>
</evidence>
<dbReference type="PROSITE" id="PS50011">
    <property type="entry name" value="PROTEIN_KINASE_DOM"/>
    <property type="match status" value="1"/>
</dbReference>
<reference evidence="22" key="2">
    <citation type="submission" date="2023-06" db="EMBL/GenBank/DDBJ databases">
        <authorList>
            <person name="Ma L."/>
            <person name="Liu K.-W."/>
            <person name="Li Z."/>
            <person name="Hsiao Y.-Y."/>
            <person name="Qi Y."/>
            <person name="Fu T."/>
            <person name="Tang G."/>
            <person name="Zhang D."/>
            <person name="Sun W.-H."/>
            <person name="Liu D.-K."/>
            <person name="Li Y."/>
            <person name="Chen G.-Z."/>
            <person name="Liu X.-D."/>
            <person name="Liao X.-Y."/>
            <person name="Jiang Y.-T."/>
            <person name="Yu X."/>
            <person name="Hao Y."/>
            <person name="Huang J."/>
            <person name="Zhao X.-W."/>
            <person name="Ke S."/>
            <person name="Chen Y.-Y."/>
            <person name="Wu W.-L."/>
            <person name="Hsu J.-L."/>
            <person name="Lin Y.-F."/>
            <person name="Huang M.-D."/>
            <person name="Li C.-Y."/>
            <person name="Huang L."/>
            <person name="Wang Z.-W."/>
            <person name="Zhao X."/>
            <person name="Zhong W.-Y."/>
            <person name="Peng D.-H."/>
            <person name="Ahmad S."/>
            <person name="Lan S."/>
            <person name="Zhang J.-S."/>
            <person name="Tsai W.-C."/>
            <person name="Van De Peer Y."/>
            <person name="Liu Z.-J."/>
        </authorList>
    </citation>
    <scope>NUCLEOTIDE SEQUENCE</scope>
    <source>
        <strain evidence="22">SCP</strain>
        <tissue evidence="22">Leaves</tissue>
    </source>
</reference>
<evidence type="ECO:0000256" key="16">
    <source>
        <dbReference type="ARBA" id="ARBA00023180"/>
    </source>
</evidence>
<evidence type="ECO:0000256" key="13">
    <source>
        <dbReference type="ARBA" id="ARBA00022989"/>
    </source>
</evidence>
<dbReference type="Pfam" id="PF00069">
    <property type="entry name" value="Pkinase"/>
    <property type="match status" value="1"/>
</dbReference>
<evidence type="ECO:0000256" key="8">
    <source>
        <dbReference type="ARBA" id="ARBA00022729"/>
    </source>
</evidence>
<evidence type="ECO:0000256" key="17">
    <source>
        <dbReference type="ARBA" id="ARBA00047899"/>
    </source>
</evidence>
<organism evidence="22 23">
    <name type="scientific">Acorus gramineus</name>
    <name type="common">Dwarf sweet flag</name>
    <dbReference type="NCBI Taxonomy" id="55184"/>
    <lineage>
        <taxon>Eukaryota</taxon>
        <taxon>Viridiplantae</taxon>
        <taxon>Streptophyta</taxon>
        <taxon>Embryophyta</taxon>
        <taxon>Tracheophyta</taxon>
        <taxon>Spermatophyta</taxon>
        <taxon>Magnoliopsida</taxon>
        <taxon>Liliopsida</taxon>
        <taxon>Acoraceae</taxon>
        <taxon>Acorus</taxon>
    </lineage>
</organism>
<keyword evidence="8" id="KW-0732">Signal</keyword>
<dbReference type="InterPro" id="IPR017441">
    <property type="entry name" value="Protein_kinase_ATP_BS"/>
</dbReference>
<evidence type="ECO:0000256" key="3">
    <source>
        <dbReference type="ARBA" id="ARBA00022475"/>
    </source>
</evidence>
<evidence type="ECO:0000256" key="19">
    <source>
        <dbReference type="PROSITE-ProRule" id="PRU10141"/>
    </source>
</evidence>
<keyword evidence="11 22" id="KW-0418">Kinase</keyword>
<dbReference type="InterPro" id="IPR011009">
    <property type="entry name" value="Kinase-like_dom_sf"/>
</dbReference>
<keyword evidence="10 19" id="KW-0547">Nucleotide-binding</keyword>
<evidence type="ECO:0000259" key="21">
    <source>
        <dbReference type="PROSITE" id="PS50011"/>
    </source>
</evidence>
<dbReference type="InterPro" id="IPR000719">
    <property type="entry name" value="Prot_kinase_dom"/>
</dbReference>
<name>A0AAV9BKA7_ACOGR</name>
<proteinExistence type="predicted"/>
<dbReference type="GO" id="GO:0005886">
    <property type="term" value="C:plasma membrane"/>
    <property type="evidence" value="ECO:0007669"/>
    <property type="project" value="UniProtKB-SubCell"/>
</dbReference>
<keyword evidence="14 20" id="KW-0472">Membrane</keyword>
<dbReference type="InterPro" id="IPR003591">
    <property type="entry name" value="Leu-rich_rpt_typical-subtyp"/>
</dbReference>
<keyword evidence="23" id="KW-1185">Reference proteome</keyword>
<feature type="transmembrane region" description="Helical" evidence="20">
    <location>
        <begin position="433"/>
        <end position="456"/>
    </location>
</feature>
<dbReference type="Gene3D" id="1.10.510.10">
    <property type="entry name" value="Transferase(Phosphotransferase) domain 1"/>
    <property type="match status" value="1"/>
</dbReference>
<dbReference type="SMART" id="SM00220">
    <property type="entry name" value="S_TKc"/>
    <property type="match status" value="1"/>
</dbReference>
<dbReference type="CDD" id="cd14066">
    <property type="entry name" value="STKc_IRAK"/>
    <property type="match status" value="1"/>
</dbReference>
<dbReference type="SUPFAM" id="SSF56112">
    <property type="entry name" value="Protein kinase-like (PK-like)"/>
    <property type="match status" value="1"/>
</dbReference>
<evidence type="ECO:0000256" key="20">
    <source>
        <dbReference type="SAM" id="Phobius"/>
    </source>
</evidence>
<dbReference type="FunFam" id="3.80.10.10:FF:000041">
    <property type="entry name" value="LRR receptor-like serine/threonine-protein kinase ERECTA"/>
    <property type="match status" value="2"/>
</dbReference>
<dbReference type="FunFam" id="3.30.200.20:FF:000260">
    <property type="entry name" value="LRR receptor-like serine/threonine-protein kinase RPK2"/>
    <property type="match status" value="1"/>
</dbReference>
<protein>
    <recommendedName>
        <fullName evidence="2">non-specific serine/threonine protein kinase</fullName>
        <ecNumber evidence="2">2.7.11.1</ecNumber>
    </recommendedName>
</protein>
<dbReference type="FunFam" id="3.80.10.10:FF:000095">
    <property type="entry name" value="LRR receptor-like serine/threonine-protein kinase GSO1"/>
    <property type="match status" value="1"/>
</dbReference>
<keyword evidence="13 20" id="KW-1133">Transmembrane helix</keyword>
<evidence type="ECO:0000256" key="1">
    <source>
        <dbReference type="ARBA" id="ARBA00004251"/>
    </source>
</evidence>
<keyword evidence="16" id="KW-0325">Glycoprotein</keyword>
<dbReference type="GO" id="GO:0033612">
    <property type="term" value="F:receptor serine/threonine kinase binding"/>
    <property type="evidence" value="ECO:0007669"/>
    <property type="project" value="TreeGrafter"/>
</dbReference>
<gene>
    <name evidence="22" type="ORF">QJS04_geneDACA003960</name>
</gene>
<dbReference type="Proteomes" id="UP001179952">
    <property type="component" value="Unassembled WGS sequence"/>
</dbReference>
<dbReference type="Gene3D" id="3.30.200.20">
    <property type="entry name" value="Phosphorylase Kinase, domain 1"/>
    <property type="match status" value="1"/>
</dbReference>
<keyword evidence="12 19" id="KW-0067">ATP-binding</keyword>
<dbReference type="PANTHER" id="PTHR48056">
    <property type="entry name" value="LRR RECEPTOR-LIKE SERINE/THREONINE-PROTEIN KINASE-RELATED"/>
    <property type="match status" value="1"/>
</dbReference>
<comment type="catalytic activity">
    <reaction evidence="18">
        <text>L-seryl-[protein] + ATP = O-phospho-L-seryl-[protein] + ADP + H(+)</text>
        <dbReference type="Rhea" id="RHEA:17989"/>
        <dbReference type="Rhea" id="RHEA-COMP:9863"/>
        <dbReference type="Rhea" id="RHEA-COMP:11604"/>
        <dbReference type="ChEBI" id="CHEBI:15378"/>
        <dbReference type="ChEBI" id="CHEBI:29999"/>
        <dbReference type="ChEBI" id="CHEBI:30616"/>
        <dbReference type="ChEBI" id="CHEBI:83421"/>
        <dbReference type="ChEBI" id="CHEBI:456216"/>
        <dbReference type="EC" id="2.7.11.1"/>
    </reaction>
</comment>
<keyword evidence="15 22" id="KW-0675">Receptor</keyword>
<evidence type="ECO:0000256" key="11">
    <source>
        <dbReference type="ARBA" id="ARBA00022777"/>
    </source>
</evidence>